<dbReference type="Proteomes" id="UP000182146">
    <property type="component" value="Unassembled WGS sequence"/>
</dbReference>
<dbReference type="AlphaFoldDB" id="A0A1G9P3A4"/>
<name>A0A1G9P3A4_9BACT</name>
<evidence type="ECO:0000313" key="2">
    <source>
        <dbReference type="EMBL" id="SDL93149.1"/>
    </source>
</evidence>
<sequence length="342" mass="37569">MSSSGEIARSRVPARVAKIVGRNAPRSLQLAAVRGELALTDIELLTVLVFLCQGADEDLRRQALGTMRSLPSATLQAAAADSHLPAQLLHFIARVHPDNLGVMETLVCNPATADVTLIGLARRADAALLQRIADQRQRLAECPDLMVALCSSSHADEELRRRLECGGGSQQGAAPHNGESPSAQGRVEEDKQTTGEEGPEEDQINFSKYQLSLDMPVAEKIKTALTGDKEWRTIMLRDANKLVSSAVLKNPRITDGEVLSVARNRSSHDELIRLVLLNNEWVKSPEIRKALVVHPRTPLPKALRFMSALFEKELKQLAKSRNVSQVIVNNARRMLAAREKKK</sequence>
<dbReference type="STRING" id="392333.SAMN05660860_01464"/>
<dbReference type="RefSeq" id="WP_052446241.1">
    <property type="nucleotide sequence ID" value="NZ_FNGU01000003.1"/>
</dbReference>
<proteinExistence type="predicted"/>
<accession>A0A1G9P3A4</accession>
<gene>
    <name evidence="2" type="ORF">SAMN05660860_01464</name>
</gene>
<evidence type="ECO:0000256" key="1">
    <source>
        <dbReference type="SAM" id="MobiDB-lite"/>
    </source>
</evidence>
<dbReference type="OrthoDB" id="5506355at2"/>
<protein>
    <submittedName>
        <fullName evidence="2">Uncharacterized protein</fullName>
    </submittedName>
</protein>
<feature type="region of interest" description="Disordered" evidence="1">
    <location>
        <begin position="166"/>
        <end position="204"/>
    </location>
</feature>
<evidence type="ECO:0000313" key="3">
    <source>
        <dbReference type="Proteomes" id="UP000182146"/>
    </source>
</evidence>
<reference evidence="2 3" key="1">
    <citation type="submission" date="2016-10" db="EMBL/GenBank/DDBJ databases">
        <authorList>
            <person name="de Groot N.N."/>
        </authorList>
    </citation>
    <scope>NUCLEOTIDE SEQUENCE [LARGE SCALE GENOMIC DNA]</scope>
    <source>
        <strain evidence="2 3">DSM 17813</strain>
    </source>
</reference>
<dbReference type="EMBL" id="FNGU01000003">
    <property type="protein sequence ID" value="SDL93149.1"/>
    <property type="molecule type" value="Genomic_DNA"/>
</dbReference>
<organism evidence="2 3">
    <name type="scientific">Geoalkalibacter ferrihydriticus</name>
    <dbReference type="NCBI Taxonomy" id="392333"/>
    <lineage>
        <taxon>Bacteria</taxon>
        <taxon>Pseudomonadati</taxon>
        <taxon>Thermodesulfobacteriota</taxon>
        <taxon>Desulfuromonadia</taxon>
        <taxon>Desulfuromonadales</taxon>
        <taxon>Geoalkalibacteraceae</taxon>
        <taxon>Geoalkalibacter</taxon>
    </lineage>
</organism>